<dbReference type="EMBL" id="DF238774">
    <property type="protein sequence ID" value="GAC93255.1"/>
    <property type="molecule type" value="Genomic_DNA"/>
</dbReference>
<feature type="compositionally biased region" description="Polar residues" evidence="1">
    <location>
        <begin position="463"/>
        <end position="473"/>
    </location>
</feature>
<evidence type="ECO:0000313" key="4">
    <source>
        <dbReference type="EMBL" id="GAC93255.1"/>
    </source>
</evidence>
<dbReference type="Pfam" id="PF06159">
    <property type="entry name" value="TRAPPC13_N"/>
    <property type="match status" value="1"/>
</dbReference>
<dbReference type="HOGENOM" id="CLU_348575_0_0_1"/>
<dbReference type="STRING" id="1305764.R9P574"/>
<feature type="compositionally biased region" description="Basic and acidic residues" evidence="1">
    <location>
        <begin position="614"/>
        <end position="624"/>
    </location>
</feature>
<feature type="compositionally biased region" description="Low complexity" evidence="1">
    <location>
        <begin position="507"/>
        <end position="520"/>
    </location>
</feature>
<feature type="domain" description="Trafficking protein particle complex subunit 13 N-terminal" evidence="2">
    <location>
        <begin position="42"/>
        <end position="198"/>
    </location>
</feature>
<protein>
    <submittedName>
        <fullName evidence="4">Uncharacterized protein</fullName>
    </submittedName>
</protein>
<dbReference type="RefSeq" id="XP_012186842.1">
    <property type="nucleotide sequence ID" value="XM_012331452.1"/>
</dbReference>
<dbReference type="AlphaFoldDB" id="R9P574"/>
<name>R9P574_PSEHS</name>
<dbReference type="OrthoDB" id="10250284at2759"/>
<dbReference type="GO" id="GO:1990072">
    <property type="term" value="C:TRAPPIII protein complex"/>
    <property type="evidence" value="ECO:0007669"/>
    <property type="project" value="TreeGrafter"/>
</dbReference>
<dbReference type="InterPro" id="IPR010378">
    <property type="entry name" value="TRAPPC13"/>
</dbReference>
<feature type="region of interest" description="Disordered" evidence="1">
    <location>
        <begin position="610"/>
        <end position="629"/>
    </location>
</feature>
<sequence>MRASAPSLAISEKPYYEPPSASSNDLLTAISLGIDDADSHGLLSNRLASSSTTPAAHFPISNLLTLPNSFGTLFLGETFRTYLCVRNESSTAVREPSLRVEMQVGASEEAGRWHQLAHVILPTPTRYSPNPEGEDDQGTPRWELDPGSALETSLGYDIKDLGPHVLVCTVGYKSPHTQPDGQVTWVERNFRKFYKFSVDRSPISVRTKVHQPRYASSLHHPEGKVRDRVELEVQVQNVGASEAGLVLNGLTLKPAPGWEWESVDRPEGDEGMWIQSGSNEILADGDVRQYLFRLMPEKEVVLTEEVLKGGIDLGMSAEGLVMRGDPLGHLDISWRMALGEPGRLQTSQLVRRRVVSPPVVVDSGTASQGTFSLNPRLKTRLTLQPRTLEKLREVKPGDLMDLDLDVAVCDVSGLLLPPLQKGPSKEAVQKTPELQQHQDDDDDDTPLSEIASSPRTAIKRNPMDSTTSSTVNANLPPPSSTETVVIRRTLHLALQHCSIDPPPPPRTTSQPDTSSSSTTTVAASEHPSTPRKTPVPSRTSTPTQSSSGGVSALNKARLQANLSSLVRNSSLSSLRPRASVDEEAGGNKSSSTPPALPPKSSDIAGENVGVQVSTEKDPAPERKVLPPPHISSTTVARLYRAYLETHSQALNRPPPTTTVIPATFLPSPTTTPLGSTLLPLPPVTFDISVLSSGSTLYRSDQRDGGETRLPVKLRYAIDEVESDDGVVRFGAVRVVLLAYSDVVVDADGVEGEADGVRECMTVIEEVPVIAEAVILAH</sequence>
<dbReference type="InterPro" id="IPR055429">
    <property type="entry name" value="TRAPPC13_M"/>
</dbReference>
<feature type="region of interest" description="Disordered" evidence="1">
    <location>
        <begin position="417"/>
        <end position="481"/>
    </location>
</feature>
<gene>
    <name evidence="4" type="ORF">PHSY_000819</name>
</gene>
<dbReference type="InterPro" id="IPR055427">
    <property type="entry name" value="TRAPPC13_N"/>
</dbReference>
<evidence type="ECO:0000259" key="2">
    <source>
        <dbReference type="Pfam" id="PF06159"/>
    </source>
</evidence>
<organism evidence="4 5">
    <name type="scientific">Pseudozyma hubeiensis (strain SY62)</name>
    <name type="common">Yeast</name>
    <dbReference type="NCBI Taxonomy" id="1305764"/>
    <lineage>
        <taxon>Eukaryota</taxon>
        <taxon>Fungi</taxon>
        <taxon>Dikarya</taxon>
        <taxon>Basidiomycota</taxon>
        <taxon>Ustilaginomycotina</taxon>
        <taxon>Ustilaginomycetes</taxon>
        <taxon>Ustilaginales</taxon>
        <taxon>Ustilaginaceae</taxon>
        <taxon>Pseudozyma</taxon>
    </lineage>
</organism>
<dbReference type="Pfam" id="PF23647">
    <property type="entry name" value="TRAPPC13_M"/>
    <property type="match status" value="1"/>
</dbReference>
<dbReference type="PANTHER" id="PTHR13134:SF3">
    <property type="entry name" value="TRAFFICKING PROTEIN PARTICLE COMPLEX SUBUNIT 13"/>
    <property type="match status" value="1"/>
</dbReference>
<feature type="domain" description="Trafficking protein particle complex subunit 13 middle" evidence="3">
    <location>
        <begin position="203"/>
        <end position="352"/>
    </location>
</feature>
<accession>R9P574</accession>
<keyword evidence="5" id="KW-1185">Reference proteome</keyword>
<proteinExistence type="predicted"/>
<dbReference type="eggNOG" id="KOG2625">
    <property type="taxonomic scope" value="Eukaryota"/>
</dbReference>
<feature type="region of interest" description="Disordered" evidence="1">
    <location>
        <begin position="123"/>
        <end position="143"/>
    </location>
</feature>
<feature type="region of interest" description="Disordered" evidence="1">
    <location>
        <begin position="569"/>
        <end position="604"/>
    </location>
</feature>
<dbReference type="PANTHER" id="PTHR13134">
    <property type="entry name" value="TRAFFICKING PROTEIN PARTICLE COMPLEX SUBUNIT 13"/>
    <property type="match status" value="1"/>
</dbReference>
<dbReference type="GeneID" id="24106121"/>
<feature type="region of interest" description="Disordered" evidence="1">
    <location>
        <begin position="496"/>
        <end position="551"/>
    </location>
</feature>
<evidence type="ECO:0000256" key="1">
    <source>
        <dbReference type="SAM" id="MobiDB-lite"/>
    </source>
</evidence>
<dbReference type="Proteomes" id="UP000014071">
    <property type="component" value="Unassembled WGS sequence"/>
</dbReference>
<reference evidence="5" key="1">
    <citation type="journal article" date="2013" name="Genome Announc.">
        <title>Draft genome sequence of the basidiomycetous yeast-like fungus Pseudozyma hubeiensis SY62, which produces an abundant amount of the biosurfactant mannosylerythritol lipids.</title>
        <authorList>
            <person name="Konishi M."/>
            <person name="Hatada Y."/>
            <person name="Horiuchi J."/>
        </authorList>
    </citation>
    <scope>NUCLEOTIDE SEQUENCE [LARGE SCALE GENOMIC DNA]</scope>
    <source>
        <strain evidence="5">SY62</strain>
    </source>
</reference>
<evidence type="ECO:0000259" key="3">
    <source>
        <dbReference type="Pfam" id="PF23647"/>
    </source>
</evidence>
<evidence type="ECO:0000313" key="5">
    <source>
        <dbReference type="Proteomes" id="UP000014071"/>
    </source>
</evidence>
<feature type="compositionally biased region" description="Low complexity" evidence="1">
    <location>
        <begin position="530"/>
        <end position="551"/>
    </location>
</feature>